<dbReference type="EMBL" id="CP001966">
    <property type="protein sequence ID" value="ADG78965.1"/>
    <property type="molecule type" value="Genomic_DNA"/>
</dbReference>
<dbReference type="Proteomes" id="UP000001213">
    <property type="component" value="Chromosome"/>
</dbReference>
<keyword evidence="2" id="KW-0808">Transferase</keyword>
<sequence>MTTPVARLARPEELDHLATLCAAAFSDDALTAWTHPDAESRPALVMAMFTTALSAAIEGGCAIVAAEANDVAVGASIWVDAPMPGMGVAHDTRLPERLRSIQASTALVRPSVPHVYLPSMAVDRHRRGHGIGAIMLAEGNRRAAERNLPVYLEASSVDNRRFYARHGFIDLGAPIVAGDGAPPLWPMWRESQ</sequence>
<dbReference type="Gene3D" id="3.40.630.30">
    <property type="match status" value="1"/>
</dbReference>
<dbReference type="InterPro" id="IPR016181">
    <property type="entry name" value="Acyl_CoA_acyltransferase"/>
</dbReference>
<dbReference type="PANTHER" id="PTHR42791">
    <property type="entry name" value="GNAT FAMILY ACETYLTRANSFERASE"/>
    <property type="match status" value="1"/>
</dbReference>
<gene>
    <name evidence="2" type="ordered locus">Tpau_2359</name>
</gene>
<accession>D5UQX6</accession>
<dbReference type="InterPro" id="IPR000182">
    <property type="entry name" value="GNAT_dom"/>
</dbReference>
<dbReference type="SUPFAM" id="SSF55729">
    <property type="entry name" value="Acyl-CoA N-acyltransferases (Nat)"/>
    <property type="match status" value="1"/>
</dbReference>
<dbReference type="GO" id="GO:0016747">
    <property type="term" value="F:acyltransferase activity, transferring groups other than amino-acyl groups"/>
    <property type="evidence" value="ECO:0007669"/>
    <property type="project" value="InterPro"/>
</dbReference>
<proteinExistence type="predicted"/>
<dbReference type="KEGG" id="tpr:Tpau_2359"/>
<dbReference type="Pfam" id="PF00583">
    <property type="entry name" value="Acetyltransf_1"/>
    <property type="match status" value="1"/>
</dbReference>
<evidence type="ECO:0000313" key="2">
    <source>
        <dbReference type="EMBL" id="ADG78965.1"/>
    </source>
</evidence>
<dbReference type="AlphaFoldDB" id="D5UQX6"/>
<evidence type="ECO:0000259" key="1">
    <source>
        <dbReference type="PROSITE" id="PS51186"/>
    </source>
</evidence>
<dbReference type="PANTHER" id="PTHR42791:SF1">
    <property type="entry name" value="N-ACETYLTRANSFERASE DOMAIN-CONTAINING PROTEIN"/>
    <property type="match status" value="1"/>
</dbReference>
<dbReference type="HOGENOM" id="CLU_060131_7_0_11"/>
<dbReference type="RefSeq" id="WP_013126987.1">
    <property type="nucleotide sequence ID" value="NC_014158.1"/>
</dbReference>
<reference evidence="2 3" key="2">
    <citation type="journal article" date="2011" name="Stand. Genomic Sci.">
        <title>Complete genome sequence of Tsukamurella paurometabola type strain (no. 33).</title>
        <authorList>
            <person name="Munk A.C."/>
            <person name="Lapidus A."/>
            <person name="Lucas S."/>
            <person name="Nolan M."/>
            <person name="Tice H."/>
            <person name="Cheng J.F."/>
            <person name="Del Rio T.G."/>
            <person name="Goodwin L."/>
            <person name="Pitluck S."/>
            <person name="Liolios K."/>
            <person name="Huntemann M."/>
            <person name="Ivanova N."/>
            <person name="Mavromatis K."/>
            <person name="Mikhailova N."/>
            <person name="Pati A."/>
            <person name="Chen A."/>
            <person name="Palaniappan K."/>
            <person name="Tapia R."/>
            <person name="Han C."/>
            <person name="Land M."/>
            <person name="Hauser L."/>
            <person name="Chang Y.J."/>
            <person name="Jeffries C.D."/>
            <person name="Brettin T."/>
            <person name="Yasawong M."/>
            <person name="Brambilla E.M."/>
            <person name="Rohde M."/>
            <person name="Sikorski J."/>
            <person name="Goker M."/>
            <person name="Detter J.C."/>
            <person name="Woyke T."/>
            <person name="Bristow J."/>
            <person name="Eisen J.A."/>
            <person name="Markowitz V."/>
            <person name="Hugenholtz P."/>
            <person name="Kyrpides N.C."/>
            <person name="Klenk H.P."/>
        </authorList>
    </citation>
    <scope>NUCLEOTIDE SEQUENCE [LARGE SCALE GENOMIC DNA]</scope>
    <source>
        <strain evidence="3">ATCC 8368 / DSM 20162 / CCUG 35730 / CIP 100753 / JCM 10117 / KCTC 9821 / NBRC 16120 / NCIMB 702349 / NCTC 13040</strain>
    </source>
</reference>
<evidence type="ECO:0000313" key="3">
    <source>
        <dbReference type="Proteomes" id="UP000001213"/>
    </source>
</evidence>
<feature type="domain" description="N-acetyltransferase" evidence="1">
    <location>
        <begin position="4"/>
        <end position="192"/>
    </location>
</feature>
<protein>
    <submittedName>
        <fullName evidence="2">GCN5-related N-acetyltransferase</fullName>
    </submittedName>
</protein>
<dbReference type="eggNOG" id="COG0456">
    <property type="taxonomic scope" value="Bacteria"/>
</dbReference>
<dbReference type="STRING" id="521096.Tpau_2359"/>
<dbReference type="PROSITE" id="PS51186">
    <property type="entry name" value="GNAT"/>
    <property type="match status" value="1"/>
</dbReference>
<reference evidence="3" key="1">
    <citation type="submission" date="2010-03" db="EMBL/GenBank/DDBJ databases">
        <title>The complete chromosome of Tsukamurella paurometabola DSM 20162.</title>
        <authorList>
            <consortium name="US DOE Joint Genome Institute (JGI-PGF)"/>
            <person name="Lucas S."/>
            <person name="Copeland A."/>
            <person name="Lapidus A."/>
            <person name="Glavina del Rio T."/>
            <person name="Dalin E."/>
            <person name="Tice H."/>
            <person name="Bruce D."/>
            <person name="Goodwin L."/>
            <person name="Pitluck S."/>
            <person name="Kyrpides N."/>
            <person name="Mavromatis K."/>
            <person name="Ivanova N."/>
            <person name="Mikhailova N."/>
            <person name="Munk A.C."/>
            <person name="Brettin T."/>
            <person name="Detter J.C."/>
            <person name="Tapia R."/>
            <person name="Han C."/>
            <person name="Larimer F."/>
            <person name="Land M."/>
            <person name="Hauser L."/>
            <person name="Markowitz V."/>
            <person name="Cheng J.-F."/>
            <person name="Hugenholtz P."/>
            <person name="Woyke T."/>
            <person name="Wu D."/>
            <person name="Jando M."/>
            <person name="Brambilla E."/>
            <person name="Klenk H.-P."/>
            <person name="Eisen J.A."/>
        </authorList>
    </citation>
    <scope>NUCLEOTIDE SEQUENCE [LARGE SCALE GENOMIC DNA]</scope>
    <source>
        <strain evidence="3">ATCC 8368 / DSM 20162 / CCUG 35730 / CIP 100753 / JCM 10117 / KCTC 9821 / NBRC 16120 / NCIMB 702349 / NCTC 13040</strain>
    </source>
</reference>
<dbReference type="InterPro" id="IPR052523">
    <property type="entry name" value="Trichothecene_AcTrans"/>
</dbReference>
<organism evidence="2 3">
    <name type="scientific">Tsukamurella paurometabola (strain ATCC 8368 / DSM 20162 / CCUG 35730 / CIP 100753 / JCM 10117 / KCTC 9821 / NBRC 16120 / NCIMB 702349 / NCTC 13040)</name>
    <name type="common">Corynebacterium paurometabolum</name>
    <dbReference type="NCBI Taxonomy" id="521096"/>
    <lineage>
        <taxon>Bacteria</taxon>
        <taxon>Bacillati</taxon>
        <taxon>Actinomycetota</taxon>
        <taxon>Actinomycetes</taxon>
        <taxon>Mycobacteriales</taxon>
        <taxon>Tsukamurellaceae</taxon>
        <taxon>Tsukamurella</taxon>
    </lineage>
</organism>
<keyword evidence="3" id="KW-1185">Reference proteome</keyword>
<name>D5UQX6_TSUPD</name>